<feature type="region of interest" description="Disordered" evidence="1">
    <location>
        <begin position="286"/>
        <end position="319"/>
    </location>
</feature>
<dbReference type="AlphaFoldDB" id="A0AA42BWS1"/>
<dbReference type="Pfam" id="PF00561">
    <property type="entry name" value="Abhydrolase_1"/>
    <property type="match status" value="1"/>
</dbReference>
<organism evidence="3 4">
    <name type="scientific">Herbiconiux oxytropis</name>
    <dbReference type="NCBI Taxonomy" id="2970915"/>
    <lineage>
        <taxon>Bacteria</taxon>
        <taxon>Bacillati</taxon>
        <taxon>Actinomycetota</taxon>
        <taxon>Actinomycetes</taxon>
        <taxon>Micrococcales</taxon>
        <taxon>Microbacteriaceae</taxon>
        <taxon>Herbiconiux</taxon>
    </lineage>
</organism>
<evidence type="ECO:0000259" key="2">
    <source>
        <dbReference type="Pfam" id="PF00561"/>
    </source>
</evidence>
<evidence type="ECO:0000313" key="4">
    <source>
        <dbReference type="Proteomes" id="UP001165587"/>
    </source>
</evidence>
<reference evidence="3" key="1">
    <citation type="submission" date="2022-08" db="EMBL/GenBank/DDBJ databases">
        <authorList>
            <person name="Deng Y."/>
            <person name="Han X.-F."/>
            <person name="Zhang Y.-Q."/>
        </authorList>
    </citation>
    <scope>NUCLEOTIDE SEQUENCE</scope>
    <source>
        <strain evidence="3">CPCC 203407</strain>
    </source>
</reference>
<dbReference type="PANTHER" id="PTHR43194">
    <property type="entry name" value="HYDROLASE ALPHA/BETA FOLD FAMILY"/>
    <property type="match status" value="1"/>
</dbReference>
<proteinExistence type="predicted"/>
<keyword evidence="3" id="KW-0378">Hydrolase</keyword>
<dbReference type="InterPro" id="IPR000073">
    <property type="entry name" value="AB_hydrolase_1"/>
</dbReference>
<dbReference type="SUPFAM" id="SSF53474">
    <property type="entry name" value="alpha/beta-Hydrolases"/>
    <property type="match status" value="1"/>
</dbReference>
<feature type="compositionally biased region" description="Low complexity" evidence="1">
    <location>
        <begin position="288"/>
        <end position="311"/>
    </location>
</feature>
<evidence type="ECO:0000256" key="1">
    <source>
        <dbReference type="SAM" id="MobiDB-lite"/>
    </source>
</evidence>
<gene>
    <name evidence="3" type="ORF">N1028_14020</name>
</gene>
<comment type="caution">
    <text evidence="3">The sequence shown here is derived from an EMBL/GenBank/DDBJ whole genome shotgun (WGS) entry which is preliminary data.</text>
</comment>
<dbReference type="Proteomes" id="UP001165587">
    <property type="component" value="Unassembled WGS sequence"/>
</dbReference>
<protein>
    <submittedName>
        <fullName evidence="3">Alpha/beta hydrolase</fullName>
    </submittedName>
</protein>
<dbReference type="PRINTS" id="PR00111">
    <property type="entry name" value="ABHYDROLASE"/>
</dbReference>
<dbReference type="PANTHER" id="PTHR43194:SF2">
    <property type="entry name" value="PEROXISOMAL MEMBRANE PROTEIN LPX1"/>
    <property type="match status" value="1"/>
</dbReference>
<dbReference type="RefSeq" id="WP_259529989.1">
    <property type="nucleotide sequence ID" value="NZ_JANLCK010000008.1"/>
</dbReference>
<keyword evidence="4" id="KW-1185">Reference proteome</keyword>
<dbReference type="EMBL" id="JANLCK010000008">
    <property type="protein sequence ID" value="MCS5727013.1"/>
    <property type="molecule type" value="Genomic_DNA"/>
</dbReference>
<dbReference type="Gene3D" id="3.40.50.1820">
    <property type="entry name" value="alpha/beta hydrolase"/>
    <property type="match status" value="1"/>
</dbReference>
<dbReference type="InterPro" id="IPR029058">
    <property type="entry name" value="AB_hydrolase_fold"/>
</dbReference>
<accession>A0AA42BWS1</accession>
<sequence>MVETGTGAAVQTGARAAAQTGVLERPDGVRIAWESIPPAVPQPAAPPTVLLVHGFASSRSGNWLRTRWAEPLTEAGFRMLTLDLRGHGESSKPRTLAAYALPRFRDDLLAVLDAAGAPSAHVIGYSLGARLAWDLALRHPHRVLSLVLGGAPVQGSFAGFDHTAALAVLAGPRDLAGAADPGTLDPETARYLRMAATVAGNDPHALVRLAEAVRRSPFVPEARVPAQPMLFVTGADDGIAPAVRALAERLPHATALELPGRDHVSAVTSRVFKQAAVEFLQAPSRQLAASPGAAPPGSVRAAAGGRASTARDPGRSGRR</sequence>
<dbReference type="GO" id="GO:0016787">
    <property type="term" value="F:hydrolase activity"/>
    <property type="evidence" value="ECO:0007669"/>
    <property type="project" value="UniProtKB-KW"/>
</dbReference>
<dbReference type="InterPro" id="IPR050228">
    <property type="entry name" value="Carboxylesterase_BioH"/>
</dbReference>
<evidence type="ECO:0000313" key="3">
    <source>
        <dbReference type="EMBL" id="MCS5727013.1"/>
    </source>
</evidence>
<feature type="domain" description="AB hydrolase-1" evidence="2">
    <location>
        <begin position="47"/>
        <end position="163"/>
    </location>
</feature>
<name>A0AA42BWS1_9MICO</name>